<evidence type="ECO:0008006" key="3">
    <source>
        <dbReference type="Google" id="ProtNLM"/>
    </source>
</evidence>
<reference evidence="1 2" key="1">
    <citation type="journal article" date="2019" name="Int. J. Syst. Evol. Microbiol.">
        <title>The Global Catalogue of Microorganisms (GCM) 10K type strain sequencing project: providing services to taxonomists for standard genome sequencing and annotation.</title>
        <authorList>
            <consortium name="The Broad Institute Genomics Platform"/>
            <consortium name="The Broad Institute Genome Sequencing Center for Infectious Disease"/>
            <person name="Wu L."/>
            <person name="Ma J."/>
        </authorList>
    </citation>
    <scope>NUCLEOTIDE SEQUENCE [LARGE SCALE GENOMIC DNA]</scope>
    <source>
        <strain evidence="1 2">JCM 8542</strain>
    </source>
</reference>
<dbReference type="Gene3D" id="3.40.50.2000">
    <property type="entry name" value="Glycogen Phosphorylase B"/>
    <property type="match status" value="1"/>
</dbReference>
<protein>
    <recommendedName>
        <fullName evidence="3">Glycosyl transferase family 1 domain-containing protein</fullName>
    </recommendedName>
</protein>
<evidence type="ECO:0000313" key="2">
    <source>
        <dbReference type="Proteomes" id="UP001500399"/>
    </source>
</evidence>
<dbReference type="SUPFAM" id="SSF53756">
    <property type="entry name" value="UDP-Glycosyltransferase/glycogen phosphorylase"/>
    <property type="match status" value="1"/>
</dbReference>
<dbReference type="Pfam" id="PF13692">
    <property type="entry name" value="Glyco_trans_1_4"/>
    <property type="match status" value="1"/>
</dbReference>
<organism evidence="1 2">
    <name type="scientific">Selenomonas dianae</name>
    <dbReference type="NCBI Taxonomy" id="135079"/>
    <lineage>
        <taxon>Bacteria</taxon>
        <taxon>Bacillati</taxon>
        <taxon>Bacillota</taxon>
        <taxon>Negativicutes</taxon>
        <taxon>Selenomonadales</taxon>
        <taxon>Selenomonadaceae</taxon>
        <taxon>Selenomonas</taxon>
    </lineage>
</organism>
<sequence length="127" mass="14663">MELVHRLKSQYPQIGLVFALADDSSEPDYFAKVKERILTDKLNEHIYFMTGQRELWPLFRKADLMVRPTCTDGYGISIAEALYFDCPAIASDVCVRPEGTILFNSRDMDDFYEKASEILSRKDFPLL</sequence>
<dbReference type="EMBL" id="BAAACR010000002">
    <property type="protein sequence ID" value="GAA0203645.1"/>
    <property type="molecule type" value="Genomic_DNA"/>
</dbReference>
<evidence type="ECO:0000313" key="1">
    <source>
        <dbReference type="EMBL" id="GAA0203645.1"/>
    </source>
</evidence>
<accession>A0ABN0SWB4</accession>
<keyword evidence="2" id="KW-1185">Reference proteome</keyword>
<name>A0ABN0SWB4_9FIRM</name>
<comment type="caution">
    <text evidence="1">The sequence shown here is derived from an EMBL/GenBank/DDBJ whole genome shotgun (WGS) entry which is preliminary data.</text>
</comment>
<dbReference type="Proteomes" id="UP001500399">
    <property type="component" value="Unassembled WGS sequence"/>
</dbReference>
<proteinExistence type="predicted"/>
<gene>
    <name evidence="1" type="ORF">GCM10008919_03640</name>
</gene>